<keyword evidence="1" id="KW-0732">Signal</keyword>
<evidence type="ECO:0000313" key="3">
    <source>
        <dbReference type="Proteomes" id="UP000070371"/>
    </source>
</evidence>
<reference evidence="2 3" key="1">
    <citation type="submission" date="2016-02" db="EMBL/GenBank/DDBJ databases">
        <title>Complete genome sequence of Halocynthiibacter arcticus PAMC 20958t from arctic marine sediment.</title>
        <authorList>
            <person name="Lee Y.M."/>
            <person name="Baek K."/>
            <person name="Lee H.K."/>
            <person name="Shin S.C."/>
        </authorList>
    </citation>
    <scope>NUCLEOTIDE SEQUENCE [LARGE SCALE GENOMIC DNA]</scope>
    <source>
        <strain evidence="2">PAMC 20958</strain>
    </source>
</reference>
<organism evidence="2 3">
    <name type="scientific">Falsihalocynthiibacter arcticus</name>
    <dbReference type="NCBI Taxonomy" id="1579316"/>
    <lineage>
        <taxon>Bacteria</taxon>
        <taxon>Pseudomonadati</taxon>
        <taxon>Pseudomonadota</taxon>
        <taxon>Alphaproteobacteria</taxon>
        <taxon>Rhodobacterales</taxon>
        <taxon>Roseobacteraceae</taxon>
        <taxon>Falsihalocynthiibacter</taxon>
    </lineage>
</organism>
<dbReference type="Proteomes" id="UP000070371">
    <property type="component" value="Chromosome"/>
</dbReference>
<evidence type="ECO:0008006" key="4">
    <source>
        <dbReference type="Google" id="ProtNLM"/>
    </source>
</evidence>
<protein>
    <recommendedName>
        <fullName evidence="4">THAP4-like heme-binding beta-barrel domain-containing protein</fullName>
    </recommendedName>
</protein>
<keyword evidence="3" id="KW-1185">Reference proteome</keyword>
<proteinExistence type="predicted"/>
<dbReference type="AlphaFoldDB" id="A0A126V1A4"/>
<sequence length="205" mass="22251">MPPFLTFALDLKMKVFRIFPALFFLASSWGAPVLAAPDVACGYGTPEAWAKVDALFVGTWKIQHHAGFYVAGPMTMPFPASGDTDTMQIEMLPSGQLVGTHPEAQAPIPFLWADEPAWSFEKHAADDGAPAPMLTSSDVETLMGCGVEKLARLIGHTTVSMDGVVMEMTLRLMVVGVDQMYGIFHTSAVARGMPVKSWRTVTMTR</sequence>
<evidence type="ECO:0000256" key="1">
    <source>
        <dbReference type="SAM" id="SignalP"/>
    </source>
</evidence>
<dbReference type="EMBL" id="CP014327">
    <property type="protein sequence ID" value="AML52070.1"/>
    <property type="molecule type" value="Genomic_DNA"/>
</dbReference>
<feature type="signal peptide" evidence="1">
    <location>
        <begin position="1"/>
        <end position="35"/>
    </location>
</feature>
<dbReference type="KEGG" id="hat:RC74_13010"/>
<gene>
    <name evidence="2" type="ORF">RC74_13010</name>
</gene>
<name>A0A126V1A4_9RHOB</name>
<feature type="chain" id="PRO_5007443258" description="THAP4-like heme-binding beta-barrel domain-containing protein" evidence="1">
    <location>
        <begin position="36"/>
        <end position="205"/>
    </location>
</feature>
<accession>A0A126V1A4</accession>
<evidence type="ECO:0000313" key="2">
    <source>
        <dbReference type="EMBL" id="AML52070.1"/>
    </source>
</evidence>